<feature type="region of interest" description="Disordered" evidence="6">
    <location>
        <begin position="151"/>
        <end position="207"/>
    </location>
</feature>
<dbReference type="STRING" id="106004.A0A1Y2EPP6"/>
<organism evidence="7 8">
    <name type="scientific">Leucosporidium creatinivorum</name>
    <dbReference type="NCBI Taxonomy" id="106004"/>
    <lineage>
        <taxon>Eukaryota</taxon>
        <taxon>Fungi</taxon>
        <taxon>Dikarya</taxon>
        <taxon>Basidiomycota</taxon>
        <taxon>Pucciniomycotina</taxon>
        <taxon>Microbotryomycetes</taxon>
        <taxon>Leucosporidiales</taxon>
        <taxon>Leucosporidium</taxon>
    </lineage>
</organism>
<evidence type="ECO:0000256" key="6">
    <source>
        <dbReference type="SAM" id="MobiDB-lite"/>
    </source>
</evidence>
<gene>
    <name evidence="7" type="ORF">BCR35DRAFT_307262</name>
</gene>
<evidence type="ECO:0000256" key="5">
    <source>
        <dbReference type="ARBA" id="ARBA00023460"/>
    </source>
</evidence>
<dbReference type="SUPFAM" id="SSF52058">
    <property type="entry name" value="L domain-like"/>
    <property type="match status" value="1"/>
</dbReference>
<dbReference type="SMART" id="SM00365">
    <property type="entry name" value="LRR_SD22"/>
    <property type="match status" value="9"/>
</dbReference>
<dbReference type="SMART" id="SM00369">
    <property type="entry name" value="LRR_TYP"/>
    <property type="match status" value="6"/>
</dbReference>
<comment type="subcellular location">
    <subcellularLocation>
        <location evidence="1">Nucleus</location>
    </subcellularLocation>
</comment>
<comment type="similarity">
    <text evidence="5">Belongs to the SDS22 family.</text>
</comment>
<keyword evidence="8" id="KW-1185">Reference proteome</keyword>
<keyword evidence="4" id="KW-0539">Nucleus</keyword>
<dbReference type="OrthoDB" id="266138at2759"/>
<feature type="compositionally biased region" description="Acidic residues" evidence="6">
    <location>
        <begin position="181"/>
        <end position="191"/>
    </location>
</feature>
<feature type="compositionally biased region" description="Basic and acidic residues" evidence="6">
    <location>
        <begin position="42"/>
        <end position="69"/>
    </location>
</feature>
<reference evidence="7 8" key="1">
    <citation type="submission" date="2016-07" db="EMBL/GenBank/DDBJ databases">
        <title>Pervasive Adenine N6-methylation of Active Genes in Fungi.</title>
        <authorList>
            <consortium name="DOE Joint Genome Institute"/>
            <person name="Mondo S.J."/>
            <person name="Dannebaum R.O."/>
            <person name="Kuo R.C."/>
            <person name="Labutti K."/>
            <person name="Haridas S."/>
            <person name="Kuo A."/>
            <person name="Salamov A."/>
            <person name="Ahrendt S.R."/>
            <person name="Lipzen A."/>
            <person name="Sullivan W."/>
            <person name="Andreopoulos W.B."/>
            <person name="Clum A."/>
            <person name="Lindquist E."/>
            <person name="Daum C."/>
            <person name="Ramamoorthy G.K."/>
            <person name="Gryganskyi A."/>
            <person name="Culley D."/>
            <person name="Magnuson J.K."/>
            <person name="James T.Y."/>
            <person name="O'Malley M.A."/>
            <person name="Stajich J.E."/>
            <person name="Spatafora J.W."/>
            <person name="Visel A."/>
            <person name="Grigoriev I.V."/>
        </authorList>
    </citation>
    <scope>NUCLEOTIDE SEQUENCE [LARGE SCALE GENOMIC DNA]</scope>
    <source>
        <strain evidence="7 8">62-1032</strain>
    </source>
</reference>
<evidence type="ECO:0000313" key="7">
    <source>
        <dbReference type="EMBL" id="ORY73244.1"/>
    </source>
</evidence>
<dbReference type="PANTHER" id="PTHR45973:SF23">
    <property type="entry name" value="PROTEIN PHOSPHATASE 1 REGULATORY SUBUNIT 7"/>
    <property type="match status" value="1"/>
</dbReference>
<evidence type="ECO:0000256" key="1">
    <source>
        <dbReference type="ARBA" id="ARBA00004123"/>
    </source>
</evidence>
<feature type="region of interest" description="Disordered" evidence="6">
    <location>
        <begin position="1"/>
        <end position="94"/>
    </location>
</feature>
<dbReference type="Pfam" id="PF12799">
    <property type="entry name" value="LRR_4"/>
    <property type="match status" value="3"/>
</dbReference>
<dbReference type="InterPro" id="IPR032675">
    <property type="entry name" value="LRR_dom_sf"/>
</dbReference>
<evidence type="ECO:0000256" key="3">
    <source>
        <dbReference type="ARBA" id="ARBA00022737"/>
    </source>
</evidence>
<dbReference type="InParanoid" id="A0A1Y2EPP6"/>
<evidence type="ECO:0000256" key="4">
    <source>
        <dbReference type="ARBA" id="ARBA00023242"/>
    </source>
</evidence>
<dbReference type="EMBL" id="MCGR01000047">
    <property type="protein sequence ID" value="ORY73244.1"/>
    <property type="molecule type" value="Genomic_DNA"/>
</dbReference>
<dbReference type="InterPro" id="IPR025875">
    <property type="entry name" value="Leu-rich_rpt_4"/>
</dbReference>
<proteinExistence type="inferred from homology"/>
<keyword evidence="2" id="KW-0433">Leucine-rich repeat</keyword>
<sequence length="473" mass="52587">MSRPLEPKGELSLPAGLTTNTSSSNPEQSPPSDGAPTPPSDNESHEPFANLKMDERHFEDSKKRDERKAQLVMGPPLGAEQPPAGNNNETVIDGQVLAENEEILADLPDDATDLELTHLRLRSLRGLGLERFAKVQRISLRQNLLTSLSFTPTPVASTSEEGHTLSEPTTSTEIAAPTPADEPDEDELDDEDAKKKEDEFPYHEHRKADSAESVWPLRGLKELEEIDLYDNSLKSVKGLEDLPSLTSLDLSFNLLRSISPLDDDSPNSPYAYPSLDHLYLIQNKLSKIEGVRHRTSLTYLEYGGNRIRTIENLPVSSNLRSLFLGKNKITKIEGLEGLTGLRTLSIQSNRLTKIEGLETLTDLDELYLSHNGLTKVEGLEHNTKLTTLDIGHNKIDSAPAEELAHLVNLEEFWANDNLLTTLPVLTSKTHPNLTTIYLEGNPLQKEMGTAYKRRIMLECPQVKQIDATFVRQG</sequence>
<dbReference type="InterPro" id="IPR050576">
    <property type="entry name" value="Cilia_flagella_integrity"/>
</dbReference>
<protein>
    <submittedName>
        <fullName evidence="7">Protein phosphatase 1 regulatory subunit 7</fullName>
    </submittedName>
</protein>
<dbReference type="Gene3D" id="3.80.10.10">
    <property type="entry name" value="Ribonuclease Inhibitor"/>
    <property type="match status" value="2"/>
</dbReference>
<keyword evidence="3" id="KW-0677">Repeat</keyword>
<dbReference type="Proteomes" id="UP000193467">
    <property type="component" value="Unassembled WGS sequence"/>
</dbReference>
<dbReference type="FunCoup" id="A0A1Y2EPP6">
    <property type="interactions" value="228"/>
</dbReference>
<dbReference type="PROSITE" id="PS51450">
    <property type="entry name" value="LRR"/>
    <property type="match status" value="6"/>
</dbReference>
<dbReference type="PANTHER" id="PTHR45973">
    <property type="entry name" value="PROTEIN PHOSPHATASE 1 REGULATORY SUBUNIT SDS22-RELATED"/>
    <property type="match status" value="1"/>
</dbReference>
<evidence type="ECO:0000313" key="8">
    <source>
        <dbReference type="Proteomes" id="UP000193467"/>
    </source>
</evidence>
<dbReference type="AlphaFoldDB" id="A0A1Y2EPP6"/>
<comment type="caution">
    <text evidence="7">The sequence shown here is derived from an EMBL/GenBank/DDBJ whole genome shotgun (WGS) entry which is preliminary data.</text>
</comment>
<dbReference type="InterPro" id="IPR001611">
    <property type="entry name" value="Leu-rich_rpt"/>
</dbReference>
<feature type="compositionally biased region" description="Basic and acidic residues" evidence="6">
    <location>
        <begin position="192"/>
        <end position="207"/>
    </location>
</feature>
<dbReference type="GO" id="GO:0005634">
    <property type="term" value="C:nucleus"/>
    <property type="evidence" value="ECO:0007669"/>
    <property type="project" value="UniProtKB-SubCell"/>
</dbReference>
<accession>A0A1Y2EPP6</accession>
<evidence type="ECO:0000256" key="2">
    <source>
        <dbReference type="ARBA" id="ARBA00022614"/>
    </source>
</evidence>
<feature type="compositionally biased region" description="Polar residues" evidence="6">
    <location>
        <begin position="17"/>
        <end position="31"/>
    </location>
</feature>
<name>A0A1Y2EPP6_9BASI</name>
<dbReference type="InterPro" id="IPR003591">
    <property type="entry name" value="Leu-rich_rpt_typical-subtyp"/>
</dbReference>